<keyword evidence="2" id="KW-1185">Reference proteome</keyword>
<reference evidence="1 2" key="1">
    <citation type="submission" date="2020-07" db="EMBL/GenBank/DDBJ databases">
        <title>Complete genome sequence of Klebsiella pneumoniae phage Miami.</title>
        <authorList>
            <person name="Mora D.A."/>
            <person name="Lessor L."/>
            <person name="Gill J."/>
            <person name="Liu M."/>
        </authorList>
    </citation>
    <scope>NUCLEOTIDE SEQUENCE [LARGE SCALE GENOMIC DNA]</scope>
</reference>
<dbReference type="Proteomes" id="UP000662782">
    <property type="component" value="Segment"/>
</dbReference>
<evidence type="ECO:0000313" key="1">
    <source>
        <dbReference type="EMBL" id="QPB09193.1"/>
    </source>
</evidence>
<accession>A0A873WFV3</accession>
<organism evidence="1 2">
    <name type="scientific">Klebsiella phage Miami</name>
    <dbReference type="NCBI Taxonomy" id="2767581"/>
    <lineage>
        <taxon>Viruses</taxon>
        <taxon>Duplodnaviria</taxon>
        <taxon>Heunggongvirae</taxon>
        <taxon>Uroviricota</taxon>
        <taxon>Caudoviricetes</taxon>
        <taxon>Chimalliviridae</taxon>
        <taxon>Miamivirus</taxon>
        <taxon>Miamivirus miami</taxon>
    </lineage>
</organism>
<sequence length="262" mass="28969">MKITKQELLSAYVNNGTSDVLIINKDNDTLTLRLRQSDTDYDDFKNIIGWLEEITFVGHNELRLNPGSSLTGKIHLDNVSSDVAKLNIGHSSLGVTKIIGRGSVELTNARIQAATIISNAGDDVTTIKDSEIIKVDVGASKIANSSLVCKDIVGSSLKVHNSDICHSVIYANGGEILDKAIRSIVVDTDLFEGKYLSIGFNGCQIVCYTNKNEKIVVVGDKRYNLGLWEEQFVNKEQNSFIKMVNQKKLEMMNMFFDSLAFK</sequence>
<gene>
    <name evidence="1" type="ORF">CPT_Miami_098</name>
</gene>
<dbReference type="EMBL" id="MT701590">
    <property type="protein sequence ID" value="QPB09193.1"/>
    <property type="molecule type" value="Genomic_DNA"/>
</dbReference>
<name>A0A873WFV3_9CAUD</name>
<protein>
    <submittedName>
        <fullName evidence="1">Uncharacterized protein</fullName>
    </submittedName>
</protein>
<proteinExistence type="predicted"/>
<evidence type="ECO:0000313" key="2">
    <source>
        <dbReference type="Proteomes" id="UP000662782"/>
    </source>
</evidence>